<protein>
    <submittedName>
        <fullName evidence="1">Uncharacterized protein</fullName>
    </submittedName>
</protein>
<name>A0A829Z8M1_9FIRM</name>
<evidence type="ECO:0000313" key="2">
    <source>
        <dbReference type="Proteomes" id="UP000490821"/>
    </source>
</evidence>
<gene>
    <name evidence="1" type="ORF">IMSAGC017_00756</name>
</gene>
<evidence type="ECO:0000313" key="1">
    <source>
        <dbReference type="EMBL" id="GFI40721.1"/>
    </source>
</evidence>
<dbReference type="AlphaFoldDB" id="A0A829Z8M1"/>
<proteinExistence type="predicted"/>
<comment type="caution">
    <text evidence="1">The sequence shown here is derived from an EMBL/GenBank/DDBJ whole genome shotgun (WGS) entry which is preliminary data.</text>
</comment>
<dbReference type="RefSeq" id="WP_172472171.1">
    <property type="nucleotide sequence ID" value="NZ_BLMI01000080.1"/>
</dbReference>
<organism evidence="1 2">
    <name type="scientific">Thomasclavelia cocleata</name>
    <dbReference type="NCBI Taxonomy" id="69824"/>
    <lineage>
        <taxon>Bacteria</taxon>
        <taxon>Bacillati</taxon>
        <taxon>Bacillota</taxon>
        <taxon>Erysipelotrichia</taxon>
        <taxon>Erysipelotrichales</taxon>
        <taxon>Coprobacillaceae</taxon>
        <taxon>Thomasclavelia</taxon>
    </lineage>
</organism>
<dbReference type="EMBL" id="BLMI01000080">
    <property type="protein sequence ID" value="GFI40721.1"/>
    <property type="molecule type" value="Genomic_DNA"/>
</dbReference>
<accession>A0A829Z8M1</accession>
<dbReference type="Proteomes" id="UP000490821">
    <property type="component" value="Unassembled WGS sequence"/>
</dbReference>
<reference evidence="1 2" key="1">
    <citation type="journal article" date="2020" name="Microbiome">
        <title>Single-cell genomics of uncultured bacteria reveals dietary fiber responders in the mouse gut microbiota.</title>
        <authorList>
            <person name="Chijiiwa R."/>
            <person name="Hosokawa M."/>
            <person name="Kogawa M."/>
            <person name="Nishikawa Y."/>
            <person name="Ide K."/>
            <person name="Sakanashi C."/>
            <person name="Takahashi K."/>
            <person name="Takeyama H."/>
        </authorList>
    </citation>
    <scope>NUCLEOTIDE SEQUENCE [LARGE SCALE GENOMIC DNA]</scope>
    <source>
        <strain evidence="1">IMSAGC_017</strain>
    </source>
</reference>
<sequence length="95" mass="11462">MDDFCIIEEALAIYLEKNSISFQECNKRMNEILKNEKINFFFSDADEITFNKEETKLIREYLNLENRIYSLENLYAYLRGYIDHEKTQTIFNKIG</sequence>